<keyword evidence="2" id="KW-0472">Membrane</keyword>
<sequence>MDVGVTGAVVSMLSALVAVASVVVTVLEGRRARRNTEFLGHRDHWWQRWSWVVERAMSDDPRRQDAAALMTHALMTRPWVTADDVWVEDALDDHETGAARRDRGRKERRDDDLG</sequence>
<keyword evidence="2" id="KW-1133">Transmembrane helix</keyword>
<reference evidence="3" key="1">
    <citation type="submission" date="2021-05" db="EMBL/GenBank/DDBJ databases">
        <title>Novel Bacillus species.</title>
        <authorList>
            <person name="Liu G."/>
        </authorList>
    </citation>
    <scope>NUCLEOTIDE SEQUENCE</scope>
    <source>
        <strain evidence="3">FJAT-50051</strain>
    </source>
</reference>
<protein>
    <submittedName>
        <fullName evidence="3">Uncharacterized protein</fullName>
    </submittedName>
</protein>
<evidence type="ECO:0000256" key="1">
    <source>
        <dbReference type="SAM" id="MobiDB-lite"/>
    </source>
</evidence>
<name>A0A942SYI3_9BACI</name>
<feature type="region of interest" description="Disordered" evidence="1">
    <location>
        <begin position="95"/>
        <end position="114"/>
    </location>
</feature>
<evidence type="ECO:0000256" key="2">
    <source>
        <dbReference type="SAM" id="Phobius"/>
    </source>
</evidence>
<proteinExistence type="predicted"/>
<evidence type="ECO:0000313" key="3">
    <source>
        <dbReference type="EMBL" id="MBS4182147.1"/>
    </source>
</evidence>
<feature type="transmembrane region" description="Helical" evidence="2">
    <location>
        <begin position="6"/>
        <end position="27"/>
    </location>
</feature>
<dbReference type="EMBL" id="JAGYPE010000002">
    <property type="protein sequence ID" value="MBS4182147.1"/>
    <property type="molecule type" value="Genomic_DNA"/>
</dbReference>
<keyword evidence="2" id="KW-0812">Transmembrane</keyword>
<gene>
    <name evidence="3" type="ORF">KHB02_12190</name>
</gene>
<organism evidence="3">
    <name type="scientific">Neobacillus citreus</name>
    <dbReference type="NCBI Taxonomy" id="2833578"/>
    <lineage>
        <taxon>Bacteria</taxon>
        <taxon>Bacillati</taxon>
        <taxon>Bacillota</taxon>
        <taxon>Bacilli</taxon>
        <taxon>Bacillales</taxon>
        <taxon>Bacillaceae</taxon>
        <taxon>Neobacillus</taxon>
    </lineage>
</organism>
<dbReference type="AlphaFoldDB" id="A0A942SYI3"/>
<comment type="caution">
    <text evidence="3">The sequence shown here is derived from an EMBL/GenBank/DDBJ whole genome shotgun (WGS) entry which is preliminary data.</text>
</comment>
<accession>A0A942SYI3</accession>